<evidence type="ECO:0000313" key="4">
    <source>
        <dbReference type="Proteomes" id="UP001454036"/>
    </source>
</evidence>
<gene>
    <name evidence="3" type="ORF">LIER_22757</name>
</gene>
<dbReference type="Proteomes" id="UP001454036">
    <property type="component" value="Unassembled WGS sequence"/>
</dbReference>
<reference evidence="3 4" key="1">
    <citation type="submission" date="2024-01" db="EMBL/GenBank/DDBJ databases">
        <title>The complete chloroplast genome sequence of Lithospermum erythrorhizon: insights into the phylogenetic relationship among Boraginaceae species and the maternal lineages of purple gromwells.</title>
        <authorList>
            <person name="Okada T."/>
            <person name="Watanabe K."/>
        </authorList>
    </citation>
    <scope>NUCLEOTIDE SEQUENCE [LARGE SCALE GENOMIC DNA]</scope>
</reference>
<evidence type="ECO:0000256" key="1">
    <source>
        <dbReference type="SAM" id="MobiDB-lite"/>
    </source>
</evidence>
<dbReference type="EMBL" id="BAABME010006276">
    <property type="protein sequence ID" value="GAA0167923.1"/>
    <property type="molecule type" value="Genomic_DNA"/>
</dbReference>
<dbReference type="Pfam" id="PF05205">
    <property type="entry name" value="COMPASS-Shg1"/>
    <property type="match status" value="1"/>
</dbReference>
<name>A0AAV3QY05_LITER</name>
<accession>A0AAV3QY05</accession>
<proteinExistence type="predicted"/>
<comment type="caution">
    <text evidence="3">The sequence shown here is derived from an EMBL/GenBank/DDBJ whole genome shotgun (WGS) entry which is preliminary data.</text>
</comment>
<keyword evidence="4" id="KW-1185">Reference proteome</keyword>
<feature type="domain" description="BOD1/SHG1" evidence="2">
    <location>
        <begin position="13"/>
        <end position="104"/>
    </location>
</feature>
<sequence>MENCGKISSDDVISKIKDEGHFDKLRLNIIRKLKDNEELRMSIISTVKQSAVLNRPGAENMKPRQLSDAIHGEVGEKVMSQISDHLWGIIQSSDGMKTEITETVQSIYSQLLNPKGSENGESYLNSDRILDQKGLGTNVSAVTPAPAIDGTHSNYESDGPPGFAPSELCVEQPKQQKRMPSPNDVKAQDDYTVEVHRTTDVLDTKNVELNSLPLVSESMQPYDHSDEDLDVPPGFG</sequence>
<feature type="region of interest" description="Disordered" evidence="1">
    <location>
        <begin position="172"/>
        <end position="191"/>
    </location>
</feature>
<dbReference type="AlphaFoldDB" id="A0AAV3QY05"/>
<protein>
    <recommendedName>
        <fullName evidence="2">BOD1/SHG1 domain-containing protein</fullName>
    </recommendedName>
</protein>
<feature type="region of interest" description="Disordered" evidence="1">
    <location>
        <begin position="144"/>
        <end position="167"/>
    </location>
</feature>
<organism evidence="3 4">
    <name type="scientific">Lithospermum erythrorhizon</name>
    <name type="common">Purple gromwell</name>
    <name type="synonym">Lithospermum officinale var. erythrorhizon</name>
    <dbReference type="NCBI Taxonomy" id="34254"/>
    <lineage>
        <taxon>Eukaryota</taxon>
        <taxon>Viridiplantae</taxon>
        <taxon>Streptophyta</taxon>
        <taxon>Embryophyta</taxon>
        <taxon>Tracheophyta</taxon>
        <taxon>Spermatophyta</taxon>
        <taxon>Magnoliopsida</taxon>
        <taxon>eudicotyledons</taxon>
        <taxon>Gunneridae</taxon>
        <taxon>Pentapetalae</taxon>
        <taxon>asterids</taxon>
        <taxon>lamiids</taxon>
        <taxon>Boraginales</taxon>
        <taxon>Boraginaceae</taxon>
        <taxon>Boraginoideae</taxon>
        <taxon>Lithospermeae</taxon>
        <taxon>Lithospermum</taxon>
    </lineage>
</organism>
<dbReference type="PANTHER" id="PTHR34356:SF3">
    <property type="entry name" value="EXPRESSED PROTEIN"/>
    <property type="match status" value="1"/>
</dbReference>
<feature type="region of interest" description="Disordered" evidence="1">
    <location>
        <begin position="214"/>
        <end position="236"/>
    </location>
</feature>
<evidence type="ECO:0000259" key="2">
    <source>
        <dbReference type="Pfam" id="PF05205"/>
    </source>
</evidence>
<dbReference type="InterPro" id="IPR055264">
    <property type="entry name" value="BOD1/SHG1_dom"/>
</dbReference>
<evidence type="ECO:0000313" key="3">
    <source>
        <dbReference type="EMBL" id="GAA0167923.1"/>
    </source>
</evidence>
<dbReference type="PANTHER" id="PTHR34356">
    <property type="entry name" value="ANTIGENIC HEAT-STABLE PROTEIN"/>
    <property type="match status" value="1"/>
</dbReference>